<evidence type="ECO:0000256" key="1">
    <source>
        <dbReference type="ARBA" id="ARBA00004123"/>
    </source>
</evidence>
<dbReference type="GO" id="GO:0031491">
    <property type="term" value="F:nucleosome binding"/>
    <property type="evidence" value="ECO:0007669"/>
    <property type="project" value="TreeGrafter"/>
</dbReference>
<feature type="compositionally biased region" description="Low complexity" evidence="3">
    <location>
        <begin position="211"/>
        <end position="235"/>
    </location>
</feature>
<proteinExistence type="predicted"/>
<evidence type="ECO:0000313" key="5">
    <source>
        <dbReference type="Proteomes" id="UP001356427"/>
    </source>
</evidence>
<dbReference type="GO" id="GO:0006325">
    <property type="term" value="P:chromatin organization"/>
    <property type="evidence" value="ECO:0007669"/>
    <property type="project" value="InterPro"/>
</dbReference>
<evidence type="ECO:0000256" key="3">
    <source>
        <dbReference type="SAM" id="MobiDB-lite"/>
    </source>
</evidence>
<dbReference type="PANTHER" id="PTHR15502">
    <property type="entry name" value="CALCINEURIN-BINDING PROTEIN CABIN 1-RELATED"/>
    <property type="match status" value="1"/>
</dbReference>
<organism evidence="4 5">
    <name type="scientific">Coregonus suidteri</name>
    <dbReference type="NCBI Taxonomy" id="861788"/>
    <lineage>
        <taxon>Eukaryota</taxon>
        <taxon>Metazoa</taxon>
        <taxon>Chordata</taxon>
        <taxon>Craniata</taxon>
        <taxon>Vertebrata</taxon>
        <taxon>Euteleostomi</taxon>
        <taxon>Actinopterygii</taxon>
        <taxon>Neopterygii</taxon>
        <taxon>Teleostei</taxon>
        <taxon>Protacanthopterygii</taxon>
        <taxon>Salmoniformes</taxon>
        <taxon>Salmonidae</taxon>
        <taxon>Coregoninae</taxon>
        <taxon>Coregonus</taxon>
    </lineage>
</organism>
<reference evidence="4 5" key="1">
    <citation type="submission" date="2021-04" db="EMBL/GenBank/DDBJ databases">
        <authorList>
            <person name="De Guttry C."/>
            <person name="Zahm M."/>
            <person name="Klopp C."/>
            <person name="Cabau C."/>
            <person name="Louis A."/>
            <person name="Berthelot C."/>
            <person name="Parey E."/>
            <person name="Roest Crollius H."/>
            <person name="Montfort J."/>
            <person name="Robinson-Rechavi M."/>
            <person name="Bucao C."/>
            <person name="Bouchez O."/>
            <person name="Gislard M."/>
            <person name="Lluch J."/>
            <person name="Milhes M."/>
            <person name="Lampietro C."/>
            <person name="Lopez Roques C."/>
            <person name="Donnadieu C."/>
            <person name="Braasch I."/>
            <person name="Desvignes T."/>
            <person name="Postlethwait J."/>
            <person name="Bobe J."/>
            <person name="Wedekind C."/>
            <person name="Guiguen Y."/>
        </authorList>
    </citation>
    <scope>NUCLEOTIDE SEQUENCE [LARGE SCALE GENOMIC DNA]</scope>
    <source>
        <strain evidence="4">Cs_M1</strain>
        <tissue evidence="4">Blood</tissue>
    </source>
</reference>
<sequence length="241" mass="26953">MIQIAALNAASAEAEAFALYHKALDLQKHDKFEESAKSYHELLKTPLLKEEMPSDDQRVGFKHPGLMLKYSTFKDLASLAVLRDDLGTAMDFYLEVDEEETQTIVEEAMDLRRRRQALSAREPKPDLVLVQPILCFSWKNVGEILLAMYRHQTNCEPPRPSLGHRINLSQYRDPNCLQALPPEPCPPVSEIQTIPSSRPSSSLPPLPVPEPSALSQPSPVVQITQNQTVEVTTTTAPSDDQ</sequence>
<dbReference type="PANTHER" id="PTHR15502:SF7">
    <property type="entry name" value="CALCINEURIN-BINDING PROTEIN CABIN-1"/>
    <property type="match status" value="1"/>
</dbReference>
<accession>A0AAN8QQ54</accession>
<keyword evidence="2" id="KW-0539">Nucleus</keyword>
<keyword evidence="5" id="KW-1185">Reference proteome</keyword>
<dbReference type="InterPro" id="IPR033053">
    <property type="entry name" value="Hir3/CABIN1"/>
</dbReference>
<comment type="subcellular location">
    <subcellularLocation>
        <location evidence="1">Nucleus</location>
    </subcellularLocation>
</comment>
<gene>
    <name evidence="4" type="ORF">J4Q44_G00233630</name>
</gene>
<evidence type="ECO:0000256" key="2">
    <source>
        <dbReference type="ARBA" id="ARBA00023242"/>
    </source>
</evidence>
<dbReference type="Proteomes" id="UP001356427">
    <property type="component" value="Unassembled WGS sequence"/>
</dbReference>
<protein>
    <submittedName>
        <fullName evidence="4">Uncharacterized protein</fullName>
    </submittedName>
</protein>
<name>A0AAN8QQ54_9TELE</name>
<dbReference type="AlphaFoldDB" id="A0AAN8QQ54"/>
<dbReference type="GO" id="GO:0005634">
    <property type="term" value="C:nucleus"/>
    <property type="evidence" value="ECO:0007669"/>
    <property type="project" value="UniProtKB-SubCell"/>
</dbReference>
<evidence type="ECO:0000313" key="4">
    <source>
        <dbReference type="EMBL" id="KAK6306438.1"/>
    </source>
</evidence>
<feature type="region of interest" description="Disordered" evidence="3">
    <location>
        <begin position="180"/>
        <end position="241"/>
    </location>
</feature>
<dbReference type="EMBL" id="JAGTTL010000021">
    <property type="protein sequence ID" value="KAK6306438.1"/>
    <property type="molecule type" value="Genomic_DNA"/>
</dbReference>
<comment type="caution">
    <text evidence="4">The sequence shown here is derived from an EMBL/GenBank/DDBJ whole genome shotgun (WGS) entry which is preliminary data.</text>
</comment>